<protein>
    <submittedName>
        <fullName evidence="1">Uncharacterized protein</fullName>
    </submittedName>
</protein>
<dbReference type="Proteomes" id="UP001159427">
    <property type="component" value="Unassembled WGS sequence"/>
</dbReference>
<comment type="caution">
    <text evidence="1">The sequence shown here is derived from an EMBL/GenBank/DDBJ whole genome shotgun (WGS) entry which is preliminary data.</text>
</comment>
<gene>
    <name evidence="1" type="ORF">PEVE_00017859</name>
</gene>
<reference evidence="1 2" key="1">
    <citation type="submission" date="2022-05" db="EMBL/GenBank/DDBJ databases">
        <authorList>
            <consortium name="Genoscope - CEA"/>
            <person name="William W."/>
        </authorList>
    </citation>
    <scope>NUCLEOTIDE SEQUENCE [LARGE SCALE GENOMIC DNA]</scope>
</reference>
<feature type="non-terminal residue" evidence="1">
    <location>
        <position position="1"/>
    </location>
</feature>
<organism evidence="1 2">
    <name type="scientific">Porites evermanni</name>
    <dbReference type="NCBI Taxonomy" id="104178"/>
    <lineage>
        <taxon>Eukaryota</taxon>
        <taxon>Metazoa</taxon>
        <taxon>Cnidaria</taxon>
        <taxon>Anthozoa</taxon>
        <taxon>Hexacorallia</taxon>
        <taxon>Scleractinia</taxon>
        <taxon>Fungiina</taxon>
        <taxon>Poritidae</taxon>
        <taxon>Porites</taxon>
    </lineage>
</organism>
<keyword evidence="2" id="KW-1185">Reference proteome</keyword>
<accession>A0ABN8M5K5</accession>
<dbReference type="EMBL" id="CALNXI010000244">
    <property type="protein sequence ID" value="CAH3023029.1"/>
    <property type="molecule type" value="Genomic_DNA"/>
</dbReference>
<proteinExistence type="predicted"/>
<evidence type="ECO:0000313" key="2">
    <source>
        <dbReference type="Proteomes" id="UP001159427"/>
    </source>
</evidence>
<evidence type="ECO:0000313" key="1">
    <source>
        <dbReference type="EMBL" id="CAH3023029.1"/>
    </source>
</evidence>
<sequence length="179" mass="20435">VCTNVEVQPQLQPLDNERVNLRTAVTSPEARLDFKARGFWSRGVTAFIDVRVTHVNSKCNQGKETSTIFKEQEEEKKRKYQQRVLDVEMGSFTPLVFGTNGGMGADCNCFLKRLAEKLSEKNEEPYHITITWIRTLLSFEILRSVHICVRGSRTPFHKIPKGDFIDDCRLSTTHACVMA</sequence>
<name>A0ABN8M5K5_9CNID</name>